<proteinExistence type="predicted"/>
<dbReference type="AlphaFoldDB" id="A0A1G8ATL3"/>
<sequence length="71" mass="7586">MTRAPKHSPALFYSAVVSFVVGLAAIVAVFLLHAFSDDAPNLALYVVAMFACPLGFLLAIVYALTSGRRSR</sequence>
<protein>
    <submittedName>
        <fullName evidence="1">Uncharacterized protein</fullName>
    </submittedName>
</protein>
<name>A0A1G8ATL3_9NOCA</name>
<gene>
    <name evidence="1" type="ORF">SAMN05444695_101533</name>
</gene>
<reference evidence="1 2" key="1">
    <citation type="submission" date="2016-10" db="EMBL/GenBank/DDBJ databases">
        <authorList>
            <person name="de Groot N.N."/>
        </authorList>
    </citation>
    <scope>NUCLEOTIDE SEQUENCE [LARGE SCALE GENOMIC DNA]</scope>
    <source>
        <strain evidence="1 2">DSM 44892</strain>
    </source>
</reference>
<dbReference type="RefSeq" id="WP_072736068.1">
    <property type="nucleotide sequence ID" value="NZ_CP048813.1"/>
</dbReference>
<dbReference type="EMBL" id="FNDN01000001">
    <property type="protein sequence ID" value="SDH24133.1"/>
    <property type="molecule type" value="Genomic_DNA"/>
</dbReference>
<dbReference type="OrthoDB" id="4570424at2"/>
<accession>A0A1G8ATL3</accession>
<organism evidence="1 2">
    <name type="scientific">Rhodococcus triatomae</name>
    <dbReference type="NCBI Taxonomy" id="300028"/>
    <lineage>
        <taxon>Bacteria</taxon>
        <taxon>Bacillati</taxon>
        <taxon>Actinomycetota</taxon>
        <taxon>Actinomycetes</taxon>
        <taxon>Mycobacteriales</taxon>
        <taxon>Nocardiaceae</taxon>
        <taxon>Rhodococcus</taxon>
    </lineage>
</organism>
<evidence type="ECO:0000313" key="2">
    <source>
        <dbReference type="Proteomes" id="UP000183263"/>
    </source>
</evidence>
<dbReference type="Proteomes" id="UP000183263">
    <property type="component" value="Unassembled WGS sequence"/>
</dbReference>
<evidence type="ECO:0000313" key="1">
    <source>
        <dbReference type="EMBL" id="SDH24133.1"/>
    </source>
</evidence>
<keyword evidence="2" id="KW-1185">Reference proteome</keyword>